<reference evidence="1 2" key="1">
    <citation type="submission" date="2016-10" db="EMBL/GenBank/DDBJ databases">
        <authorList>
            <person name="de Groot N.N."/>
        </authorList>
    </citation>
    <scope>NUCLEOTIDE SEQUENCE [LARGE SCALE GENOMIC DNA]</scope>
    <source>
        <strain evidence="1 2">NE2</strain>
    </source>
</reference>
<accession>A0A1I4APS8</accession>
<dbReference type="OrthoDB" id="8442941at2"/>
<keyword evidence="2" id="KW-1185">Reference proteome</keyword>
<dbReference type="STRING" id="1612308.SAMN05444581_11141"/>
<protein>
    <submittedName>
        <fullName evidence="1">Uncharacterized protein</fullName>
    </submittedName>
</protein>
<dbReference type="AlphaFoldDB" id="A0A1I4APS8"/>
<dbReference type="Proteomes" id="UP000198755">
    <property type="component" value="Unassembled WGS sequence"/>
</dbReference>
<evidence type="ECO:0000313" key="2">
    <source>
        <dbReference type="Proteomes" id="UP000198755"/>
    </source>
</evidence>
<organism evidence="1 2">
    <name type="scientific">Methylocapsa palsarum</name>
    <dbReference type="NCBI Taxonomy" id="1612308"/>
    <lineage>
        <taxon>Bacteria</taxon>
        <taxon>Pseudomonadati</taxon>
        <taxon>Pseudomonadota</taxon>
        <taxon>Alphaproteobacteria</taxon>
        <taxon>Hyphomicrobiales</taxon>
        <taxon>Beijerinckiaceae</taxon>
        <taxon>Methylocapsa</taxon>
    </lineage>
</organism>
<evidence type="ECO:0000313" key="1">
    <source>
        <dbReference type="EMBL" id="SFK58528.1"/>
    </source>
</evidence>
<sequence>MTIPLPQQVTAIHAVPARLLNCGFRLLILRELRIGNDPSNFAWIEQNLFRKPQRLNRHGLSFATAFLPEIVSWLSETSGRPTLHSSTGAPCRNARWPVLAWRGEDRVWTRDVKTIEWFVDAVFYDDASWSAFRQRWRDRLCLEKAQA</sequence>
<proteinExistence type="predicted"/>
<gene>
    <name evidence="1" type="ORF">SAMN05444581_11141</name>
</gene>
<dbReference type="EMBL" id="FOSN01000011">
    <property type="protein sequence ID" value="SFK58528.1"/>
    <property type="molecule type" value="Genomic_DNA"/>
</dbReference>
<name>A0A1I4APS8_9HYPH</name>